<name>A0A2I2KWV1_9ACTN</name>
<gene>
    <name evidence="2" type="ORF">FRACA_410001</name>
</gene>
<evidence type="ECO:0000313" key="3">
    <source>
        <dbReference type="Proteomes" id="UP000234331"/>
    </source>
</evidence>
<dbReference type="PANTHER" id="PTHR33449">
    <property type="entry name" value="NUCLEOID-ASSOCIATED PROTEIN YBAB"/>
    <property type="match status" value="1"/>
</dbReference>
<dbReference type="EMBL" id="FZMO01000346">
    <property type="protein sequence ID" value="SNQ50128.1"/>
    <property type="molecule type" value="Genomic_DNA"/>
</dbReference>
<sequence length="104" mass="10649">MAMPNPGEPIGGLGGDAAGGFGALFEQTQKMQAAMIDAQRELAEARVEGSAGGGLVTATVNGGGELVDLKISPQAVDPDNTETCYHVLLGRQTLVQLGDVLRRA</sequence>
<dbReference type="AlphaFoldDB" id="A0A2I2KWV1"/>
<dbReference type="Gene3D" id="3.30.1310.10">
    <property type="entry name" value="Nucleoid-associated protein YbaB-like domain"/>
    <property type="match status" value="1"/>
</dbReference>
<reference evidence="2 3" key="1">
    <citation type="submission" date="2017-06" db="EMBL/GenBank/DDBJ databases">
        <authorList>
            <person name="Kim H.J."/>
            <person name="Triplett B.A."/>
        </authorList>
    </citation>
    <scope>NUCLEOTIDE SEQUENCE [LARGE SCALE GENOMIC DNA]</scope>
    <source>
        <strain evidence="2">FRACA_ARgP5</strain>
    </source>
</reference>
<evidence type="ECO:0000313" key="2">
    <source>
        <dbReference type="EMBL" id="SNQ50128.1"/>
    </source>
</evidence>
<protein>
    <submittedName>
        <fullName evidence="2">Nucleoid-associated protein FraEuI1c_6866</fullName>
    </submittedName>
</protein>
<dbReference type="Pfam" id="PF02575">
    <property type="entry name" value="YbaB_DNA_bd"/>
    <property type="match status" value="1"/>
</dbReference>
<dbReference type="InterPro" id="IPR004401">
    <property type="entry name" value="YbaB/EbfC"/>
</dbReference>
<dbReference type="InterPro" id="IPR036894">
    <property type="entry name" value="YbaB-like_sf"/>
</dbReference>
<organism evidence="2 3">
    <name type="scientific">Frankia canadensis</name>
    <dbReference type="NCBI Taxonomy" id="1836972"/>
    <lineage>
        <taxon>Bacteria</taxon>
        <taxon>Bacillati</taxon>
        <taxon>Actinomycetota</taxon>
        <taxon>Actinomycetes</taxon>
        <taxon>Frankiales</taxon>
        <taxon>Frankiaceae</taxon>
        <taxon>Frankia</taxon>
    </lineage>
</organism>
<proteinExistence type="predicted"/>
<dbReference type="PANTHER" id="PTHR33449:SF1">
    <property type="entry name" value="NUCLEOID-ASSOCIATED PROTEIN YBAB"/>
    <property type="match status" value="1"/>
</dbReference>
<dbReference type="GO" id="GO:0003677">
    <property type="term" value="F:DNA binding"/>
    <property type="evidence" value="ECO:0007669"/>
    <property type="project" value="UniProtKB-KW"/>
</dbReference>
<keyword evidence="1" id="KW-0238">DNA-binding</keyword>
<keyword evidence="3" id="KW-1185">Reference proteome</keyword>
<dbReference type="GO" id="GO:0005829">
    <property type="term" value="C:cytosol"/>
    <property type="evidence" value="ECO:0007669"/>
    <property type="project" value="TreeGrafter"/>
</dbReference>
<dbReference type="Proteomes" id="UP000234331">
    <property type="component" value="Unassembled WGS sequence"/>
</dbReference>
<evidence type="ECO:0000256" key="1">
    <source>
        <dbReference type="ARBA" id="ARBA00023125"/>
    </source>
</evidence>
<accession>A0A2I2KWV1</accession>
<dbReference type="SUPFAM" id="SSF82607">
    <property type="entry name" value="YbaB-like"/>
    <property type="match status" value="1"/>
</dbReference>